<evidence type="ECO:0000259" key="1">
    <source>
        <dbReference type="PROSITE" id="PS50883"/>
    </source>
</evidence>
<protein>
    <submittedName>
        <fullName evidence="2">EAL domain, c-di-GMP-specific phosphodiesterase class I (Or its enzymatically inactive variant)</fullName>
    </submittedName>
</protein>
<accession>A0A1H8IHM9</accession>
<dbReference type="InterPro" id="IPR029151">
    <property type="entry name" value="Sensor-like_sf"/>
</dbReference>
<evidence type="ECO:0000313" key="2">
    <source>
        <dbReference type="EMBL" id="SEN68390.1"/>
    </source>
</evidence>
<dbReference type="PANTHER" id="PTHR33121:SF82">
    <property type="entry name" value="SIGNAL TRANSDUCTION PROTEIN CONTAINING A EAL DOMAIN"/>
    <property type="match status" value="1"/>
</dbReference>
<dbReference type="Gene3D" id="3.30.450.20">
    <property type="entry name" value="PAS domain"/>
    <property type="match status" value="1"/>
</dbReference>
<dbReference type="PANTHER" id="PTHR33121">
    <property type="entry name" value="CYCLIC DI-GMP PHOSPHODIESTERASE PDEF"/>
    <property type="match status" value="1"/>
</dbReference>
<dbReference type="AlphaFoldDB" id="A0A1H8IHM9"/>
<dbReference type="Proteomes" id="UP000199300">
    <property type="component" value="Unassembled WGS sequence"/>
</dbReference>
<feature type="domain" description="EAL" evidence="1">
    <location>
        <begin position="1"/>
        <end position="247"/>
    </location>
</feature>
<dbReference type="InterPro" id="IPR050706">
    <property type="entry name" value="Cyclic-di-GMP_PDE-like"/>
</dbReference>
<dbReference type="PROSITE" id="PS50883">
    <property type="entry name" value="EAL"/>
    <property type="match status" value="1"/>
</dbReference>
<dbReference type="Gene3D" id="3.20.20.450">
    <property type="entry name" value="EAL domain"/>
    <property type="match status" value="1"/>
</dbReference>
<dbReference type="CDD" id="cd01948">
    <property type="entry name" value="EAL"/>
    <property type="match status" value="1"/>
</dbReference>
<dbReference type="EMBL" id="FODJ01000001">
    <property type="protein sequence ID" value="SEN68390.1"/>
    <property type="molecule type" value="Genomic_DNA"/>
</dbReference>
<dbReference type="SMART" id="SM00052">
    <property type="entry name" value="EAL"/>
    <property type="match status" value="1"/>
</dbReference>
<dbReference type="GO" id="GO:0071111">
    <property type="term" value="F:cyclic-guanylate-specific phosphodiesterase activity"/>
    <property type="evidence" value="ECO:0007669"/>
    <property type="project" value="InterPro"/>
</dbReference>
<reference evidence="2 3" key="1">
    <citation type="submission" date="2016-10" db="EMBL/GenBank/DDBJ databases">
        <authorList>
            <person name="de Groot N.N."/>
        </authorList>
    </citation>
    <scope>NUCLEOTIDE SEQUENCE [LARGE SCALE GENOMIC DNA]</scope>
    <source>
        <strain evidence="2 3">CGMCC 1.10434</strain>
    </source>
</reference>
<dbReference type="InterPro" id="IPR001633">
    <property type="entry name" value="EAL_dom"/>
</dbReference>
<dbReference type="SUPFAM" id="SSF103190">
    <property type="entry name" value="Sensory domain-like"/>
    <property type="match status" value="1"/>
</dbReference>
<dbReference type="InterPro" id="IPR035919">
    <property type="entry name" value="EAL_sf"/>
</dbReference>
<dbReference type="STRING" id="872970.SAMN04488134_101631"/>
<organism evidence="2 3">
    <name type="scientific">Amphibacillus marinus</name>
    <dbReference type="NCBI Taxonomy" id="872970"/>
    <lineage>
        <taxon>Bacteria</taxon>
        <taxon>Bacillati</taxon>
        <taxon>Bacillota</taxon>
        <taxon>Bacilli</taxon>
        <taxon>Bacillales</taxon>
        <taxon>Bacillaceae</taxon>
        <taxon>Amphibacillus</taxon>
    </lineage>
</organism>
<sequence length="401" mass="46599">MSELDFSEDINEIRPAFQPIISGVTHEVVGYELFAQRNEAGDLRNLTEVLMHEDISAELKLEIKQQVLQQALRTVAKDKNLFLSIKRSAQELLIDDGQPLLDTLNHFGETGFPTNRIILEVNEEDIEYYFAELYHLLLYYKNCGIQLAIGQLGNKTATMDRIRQLEPNVLKINTKIIGNDDTKGYDDIMYSFEMLADRIGASLLFCNIEDDFLQYFAWKHGGRYYQGAYLGTAQPDISPMKMIGMAKITNQFVNRQKHLIEERMSWIIAWEKTLNELANQWKNLAGVEDFLVLLGEAFNEASFRIYICNSDGLQVSPNYYKADGQWLFEDLHKGSNWAFRPYFLENMMQMRTWNRAMLSKLYADIETRERIRTLSCSLNGDFFIFIDISYSFLYENESLLI</sequence>
<dbReference type="InterPro" id="IPR018842">
    <property type="entry name" value="YkuI_C"/>
</dbReference>
<dbReference type="Pfam" id="PF00563">
    <property type="entry name" value="EAL"/>
    <property type="match status" value="1"/>
</dbReference>
<evidence type="ECO:0000313" key="3">
    <source>
        <dbReference type="Proteomes" id="UP000199300"/>
    </source>
</evidence>
<dbReference type="Pfam" id="PF10388">
    <property type="entry name" value="YkuI_C"/>
    <property type="match status" value="1"/>
</dbReference>
<dbReference type="RefSeq" id="WP_177178180.1">
    <property type="nucleotide sequence ID" value="NZ_FODJ01000001.1"/>
</dbReference>
<name>A0A1H8IHM9_9BACI</name>
<keyword evidence="3" id="KW-1185">Reference proteome</keyword>
<dbReference type="SUPFAM" id="SSF141868">
    <property type="entry name" value="EAL domain-like"/>
    <property type="match status" value="1"/>
</dbReference>
<gene>
    <name evidence="2" type="ORF">SAMN04488134_101631</name>
</gene>
<proteinExistence type="predicted"/>